<evidence type="ECO:0000256" key="2">
    <source>
        <dbReference type="ARBA" id="ARBA00022729"/>
    </source>
</evidence>
<dbReference type="Pfam" id="PF01522">
    <property type="entry name" value="Polysacc_deac_1"/>
    <property type="match status" value="1"/>
</dbReference>
<comment type="subcellular location">
    <subcellularLocation>
        <location evidence="1">Secreted</location>
    </subcellularLocation>
</comment>
<proteinExistence type="predicted"/>
<dbReference type="PANTHER" id="PTHR34216:SF3">
    <property type="entry name" value="POLY-BETA-1,6-N-ACETYL-D-GLUCOSAMINE N-DEACETYLASE"/>
    <property type="match status" value="1"/>
</dbReference>
<gene>
    <name evidence="5" type="primary">pgaB</name>
    <name evidence="5" type="ORF">ETAA8_24230</name>
</gene>
<dbReference type="PANTHER" id="PTHR34216">
    <property type="match status" value="1"/>
</dbReference>
<feature type="region of interest" description="Disordered" evidence="3">
    <location>
        <begin position="318"/>
        <end position="339"/>
    </location>
</feature>
<dbReference type="EC" id="3.5.1.-" evidence="5"/>
<dbReference type="GO" id="GO:0005975">
    <property type="term" value="P:carbohydrate metabolic process"/>
    <property type="evidence" value="ECO:0007669"/>
    <property type="project" value="InterPro"/>
</dbReference>
<dbReference type="InterPro" id="IPR051398">
    <property type="entry name" value="Polysacch_Deacetylase"/>
</dbReference>
<keyword evidence="6" id="KW-1185">Reference proteome</keyword>
<dbReference type="SUPFAM" id="SSF88713">
    <property type="entry name" value="Glycoside hydrolase/deacetylase"/>
    <property type="match status" value="1"/>
</dbReference>
<dbReference type="CDD" id="cd10918">
    <property type="entry name" value="CE4_NodB_like_5s_6s"/>
    <property type="match status" value="1"/>
</dbReference>
<evidence type="ECO:0000313" key="6">
    <source>
        <dbReference type="Proteomes" id="UP000315017"/>
    </source>
</evidence>
<dbReference type="GO" id="GO:0016810">
    <property type="term" value="F:hydrolase activity, acting on carbon-nitrogen (but not peptide) bonds"/>
    <property type="evidence" value="ECO:0007669"/>
    <property type="project" value="InterPro"/>
</dbReference>
<dbReference type="GO" id="GO:0005576">
    <property type="term" value="C:extracellular region"/>
    <property type="evidence" value="ECO:0007669"/>
    <property type="project" value="UniProtKB-SubCell"/>
</dbReference>
<dbReference type="InterPro" id="IPR011330">
    <property type="entry name" value="Glyco_hydro/deAcase_b/a-brl"/>
</dbReference>
<feature type="domain" description="NodB homology" evidence="4">
    <location>
        <begin position="117"/>
        <end position="339"/>
    </location>
</feature>
<dbReference type="Gene3D" id="3.20.20.370">
    <property type="entry name" value="Glycoside hydrolase/deacetylase"/>
    <property type="match status" value="1"/>
</dbReference>
<dbReference type="PROSITE" id="PS51677">
    <property type="entry name" value="NODB"/>
    <property type="match status" value="1"/>
</dbReference>
<dbReference type="Proteomes" id="UP000315017">
    <property type="component" value="Chromosome"/>
</dbReference>
<name>A0A517YAS6_9BACT</name>
<protein>
    <submittedName>
        <fullName evidence="5">Poly-beta-1,6-N-acetyl-D-glucosamine N-deacetylase</fullName>
        <ecNumber evidence="5">3.5.1.-</ecNumber>
    </submittedName>
</protein>
<dbReference type="InterPro" id="IPR002509">
    <property type="entry name" value="NODB_dom"/>
</dbReference>
<reference evidence="5 6" key="1">
    <citation type="submission" date="2019-02" db="EMBL/GenBank/DDBJ databases">
        <title>Deep-cultivation of Planctomycetes and their phenomic and genomic characterization uncovers novel biology.</title>
        <authorList>
            <person name="Wiegand S."/>
            <person name="Jogler M."/>
            <person name="Boedeker C."/>
            <person name="Pinto D."/>
            <person name="Vollmers J."/>
            <person name="Rivas-Marin E."/>
            <person name="Kohn T."/>
            <person name="Peeters S.H."/>
            <person name="Heuer A."/>
            <person name="Rast P."/>
            <person name="Oberbeckmann S."/>
            <person name="Bunk B."/>
            <person name="Jeske O."/>
            <person name="Meyerdierks A."/>
            <person name="Storesund J.E."/>
            <person name="Kallscheuer N."/>
            <person name="Luecker S."/>
            <person name="Lage O.M."/>
            <person name="Pohl T."/>
            <person name="Merkel B.J."/>
            <person name="Hornburger P."/>
            <person name="Mueller R.-W."/>
            <person name="Bruemmer F."/>
            <person name="Labrenz M."/>
            <person name="Spormann A.M."/>
            <person name="Op den Camp H."/>
            <person name="Overmann J."/>
            <person name="Amann R."/>
            <person name="Jetten M.S.M."/>
            <person name="Mascher T."/>
            <person name="Medema M.H."/>
            <person name="Devos D.P."/>
            <person name="Kaster A.-K."/>
            <person name="Ovreas L."/>
            <person name="Rohde M."/>
            <person name="Galperin M.Y."/>
            <person name="Jogler C."/>
        </authorList>
    </citation>
    <scope>NUCLEOTIDE SEQUENCE [LARGE SCALE GENOMIC DNA]</scope>
    <source>
        <strain evidence="5 6">ETA_A8</strain>
    </source>
</reference>
<feature type="compositionally biased region" description="Polar residues" evidence="3">
    <location>
        <begin position="329"/>
        <end position="339"/>
    </location>
</feature>
<evidence type="ECO:0000313" key="5">
    <source>
        <dbReference type="EMBL" id="QDU27336.1"/>
    </source>
</evidence>
<keyword evidence="2" id="KW-0732">Signal</keyword>
<accession>A0A517YAS6</accession>
<evidence type="ECO:0000256" key="3">
    <source>
        <dbReference type="SAM" id="MobiDB-lite"/>
    </source>
</evidence>
<sequence length="339" mass="37958">MIASADGLERAADSYWSAPITPVVRKPARDPRFVEKTARGVAVALNEICGSCQRTGFGILMYHRVIDTVPGQPRPTWNVTPAQFEEQLSGLLKRGYDPWPLHRVLEHHEKQWTIPRRVFVVTFDDGYQNNFTRAFPILQKLRVPATIFLATRYLDSDENFPNDDWLLSGSAEASPEAWRPMTTDECRQLQKSGLVELGAHTHSHDDYRGRPDYFRADLQHCCEVLREKFGIERPTFAFPYGTKNNGFAGPDLVQAARETDVCCSLTTEAEIITAQTDPFDWGRLVAEDIDTSTTLAAKLGGWISAARKVKHFIKGLRGGKKSTGDDNSDSTPERSSAAD</sequence>
<keyword evidence="5" id="KW-0378">Hydrolase</keyword>
<organism evidence="5 6">
    <name type="scientific">Anatilimnocola aggregata</name>
    <dbReference type="NCBI Taxonomy" id="2528021"/>
    <lineage>
        <taxon>Bacteria</taxon>
        <taxon>Pseudomonadati</taxon>
        <taxon>Planctomycetota</taxon>
        <taxon>Planctomycetia</taxon>
        <taxon>Pirellulales</taxon>
        <taxon>Pirellulaceae</taxon>
        <taxon>Anatilimnocola</taxon>
    </lineage>
</organism>
<dbReference type="AlphaFoldDB" id="A0A517YAS6"/>
<dbReference type="KEGG" id="aagg:ETAA8_24230"/>
<evidence type="ECO:0000259" key="4">
    <source>
        <dbReference type="PROSITE" id="PS51677"/>
    </source>
</evidence>
<evidence type="ECO:0000256" key="1">
    <source>
        <dbReference type="ARBA" id="ARBA00004613"/>
    </source>
</evidence>
<dbReference type="EMBL" id="CP036274">
    <property type="protein sequence ID" value="QDU27336.1"/>
    <property type="molecule type" value="Genomic_DNA"/>
</dbReference>